<evidence type="ECO:0000256" key="1">
    <source>
        <dbReference type="ARBA" id="ARBA00023096"/>
    </source>
</evidence>
<organism evidence="2">
    <name type="scientific">marine sediment metagenome</name>
    <dbReference type="NCBI Taxonomy" id="412755"/>
    <lineage>
        <taxon>unclassified sequences</taxon>
        <taxon>metagenomes</taxon>
        <taxon>ecological metagenomes</taxon>
    </lineage>
</organism>
<name>X1QNG8_9ZZZZ</name>
<dbReference type="InterPro" id="IPR013785">
    <property type="entry name" value="Aldolase_TIM"/>
</dbReference>
<gene>
    <name evidence="2" type="ORF">S06H3_66656</name>
</gene>
<feature type="non-terminal residue" evidence="2">
    <location>
        <position position="51"/>
    </location>
</feature>
<evidence type="ECO:0008006" key="3">
    <source>
        <dbReference type="Google" id="ProtNLM"/>
    </source>
</evidence>
<dbReference type="EMBL" id="BARV01045561">
    <property type="protein sequence ID" value="GAI70072.1"/>
    <property type="molecule type" value="Genomic_DNA"/>
</dbReference>
<evidence type="ECO:0000313" key="2">
    <source>
        <dbReference type="EMBL" id="GAI70072.1"/>
    </source>
</evidence>
<protein>
    <recommendedName>
        <fullName evidence="3">Indole-3-glycerol-phosphate synthase</fullName>
    </recommendedName>
</protein>
<dbReference type="AlphaFoldDB" id="X1QNG8"/>
<dbReference type="GO" id="GO:0005737">
    <property type="term" value="C:cytoplasm"/>
    <property type="evidence" value="ECO:0007669"/>
    <property type="project" value="InterPro"/>
</dbReference>
<dbReference type="InterPro" id="IPR004569">
    <property type="entry name" value="PyrdxlP_synth_PdxJ"/>
</dbReference>
<comment type="caution">
    <text evidence="2">The sequence shown here is derived from an EMBL/GenBank/DDBJ whole genome shotgun (WGS) entry which is preliminary data.</text>
</comment>
<feature type="non-terminal residue" evidence="2">
    <location>
        <position position="1"/>
    </location>
</feature>
<sequence length="51" mass="5730">GMNLLNIKEDLKLFISNLRENGIIVGIFVDPDIEQVKEAARIGAQYIEINT</sequence>
<accession>X1QNG8</accession>
<dbReference type="GO" id="GO:0008615">
    <property type="term" value="P:pyridoxine biosynthetic process"/>
    <property type="evidence" value="ECO:0007669"/>
    <property type="project" value="UniProtKB-KW"/>
</dbReference>
<proteinExistence type="predicted"/>
<dbReference type="GO" id="GO:0033856">
    <property type="term" value="F:pyridoxine 5'-phosphate synthase activity"/>
    <property type="evidence" value="ECO:0007669"/>
    <property type="project" value="InterPro"/>
</dbReference>
<dbReference type="Gene3D" id="3.20.20.70">
    <property type="entry name" value="Aldolase class I"/>
    <property type="match status" value="1"/>
</dbReference>
<dbReference type="InterPro" id="IPR036130">
    <property type="entry name" value="Pyridoxine-5'_phos_synth"/>
</dbReference>
<keyword evidence="1" id="KW-0664">Pyridoxine biosynthesis</keyword>
<dbReference type="SUPFAM" id="SSF63892">
    <property type="entry name" value="Pyridoxine 5'-phosphate synthase"/>
    <property type="match status" value="1"/>
</dbReference>
<reference evidence="2" key="1">
    <citation type="journal article" date="2014" name="Front. Microbiol.">
        <title>High frequency of phylogenetically diverse reductive dehalogenase-homologous genes in deep subseafloor sedimentary metagenomes.</title>
        <authorList>
            <person name="Kawai M."/>
            <person name="Futagami T."/>
            <person name="Toyoda A."/>
            <person name="Takaki Y."/>
            <person name="Nishi S."/>
            <person name="Hori S."/>
            <person name="Arai W."/>
            <person name="Tsubouchi T."/>
            <person name="Morono Y."/>
            <person name="Uchiyama I."/>
            <person name="Ito T."/>
            <person name="Fujiyama A."/>
            <person name="Inagaki F."/>
            <person name="Takami H."/>
        </authorList>
    </citation>
    <scope>NUCLEOTIDE SEQUENCE</scope>
    <source>
        <strain evidence="2">Expedition CK06-06</strain>
    </source>
</reference>
<dbReference type="Pfam" id="PF03740">
    <property type="entry name" value="PdxJ"/>
    <property type="match status" value="1"/>
</dbReference>